<feature type="domain" description="Tail specific protease" evidence="1">
    <location>
        <begin position="127"/>
        <end position="300"/>
    </location>
</feature>
<proteinExistence type="predicted"/>
<dbReference type="Proteomes" id="UP000013827">
    <property type="component" value="Unassembled WGS sequence"/>
</dbReference>
<keyword evidence="3" id="KW-1185">Reference proteome</keyword>
<dbReference type="InterPro" id="IPR029045">
    <property type="entry name" value="ClpP/crotonase-like_dom_sf"/>
</dbReference>
<name>A0A0D3IYB4_EMIH1</name>
<dbReference type="EnsemblProtists" id="EOD16249">
    <property type="protein sequence ID" value="EOD16249"/>
    <property type="gene ID" value="EMIHUDRAFT_102855"/>
</dbReference>
<dbReference type="HOGENOM" id="CLU_845748_0_0_1"/>
<dbReference type="SUPFAM" id="SSF52096">
    <property type="entry name" value="ClpP/crotonase"/>
    <property type="match status" value="1"/>
</dbReference>
<dbReference type="GO" id="GO:0004175">
    <property type="term" value="F:endopeptidase activity"/>
    <property type="evidence" value="ECO:0007669"/>
    <property type="project" value="TreeGrafter"/>
</dbReference>
<dbReference type="STRING" id="2903.R1E5R2"/>
<dbReference type="GO" id="GO:0008236">
    <property type="term" value="F:serine-type peptidase activity"/>
    <property type="evidence" value="ECO:0007669"/>
    <property type="project" value="InterPro"/>
</dbReference>
<dbReference type="PANTHER" id="PTHR32060">
    <property type="entry name" value="TAIL-SPECIFIC PROTEASE"/>
    <property type="match status" value="1"/>
</dbReference>
<dbReference type="RefSeq" id="XP_005768678.1">
    <property type="nucleotide sequence ID" value="XM_005768621.1"/>
</dbReference>
<dbReference type="SMART" id="SM00245">
    <property type="entry name" value="TSPc"/>
    <property type="match status" value="1"/>
</dbReference>
<evidence type="ECO:0000313" key="2">
    <source>
        <dbReference type="EnsemblProtists" id="EOD16249"/>
    </source>
</evidence>
<dbReference type="KEGG" id="ehx:EMIHUDRAFT_102855"/>
<protein>
    <recommendedName>
        <fullName evidence="1">Tail specific protease domain-containing protein</fullName>
    </recommendedName>
</protein>
<sequence>MLLASFSPGVLLGSSVAPPLPPPLVGVRARDGPWSAILRRAGRDAITCALAASLATGGLRAVHADVGVLSEQGVGVAAARAVSGSPVAEEVWALLDKYFLDRTFNGVDLAAERLRLQQMAPLSETAALDESEALVRRLGDRFSRVLKPAQTAKLGKYDVISDSGAMLVGAAIQSDGSVASLVVRRPSSGAEPRALTLQVLDMRGNSGGAGGARQPLYSRESGAVASQPLQVWVNGRTASSAEVLAAALHDNCRAKVVGAKTYGVFGLSDGGALIETVASYATPAGAEINERGIAPDEERIFLSDVLGSSFLDADIKGAAIAQPVCGTRR</sequence>
<dbReference type="AlphaFoldDB" id="A0A0D3IYB4"/>
<dbReference type="GeneID" id="17262398"/>
<organism evidence="2 3">
    <name type="scientific">Emiliania huxleyi (strain CCMP1516)</name>
    <dbReference type="NCBI Taxonomy" id="280463"/>
    <lineage>
        <taxon>Eukaryota</taxon>
        <taxon>Haptista</taxon>
        <taxon>Haptophyta</taxon>
        <taxon>Prymnesiophyceae</taxon>
        <taxon>Isochrysidales</taxon>
        <taxon>Noelaerhabdaceae</taxon>
        <taxon>Emiliania</taxon>
    </lineage>
</organism>
<evidence type="ECO:0000259" key="1">
    <source>
        <dbReference type="SMART" id="SM00245"/>
    </source>
</evidence>
<dbReference type="PANTHER" id="PTHR32060:SF22">
    <property type="entry name" value="CARBOXYL-TERMINAL-PROCESSING PEPTIDASE 3, CHLOROPLASTIC"/>
    <property type="match status" value="1"/>
</dbReference>
<dbReference type="GO" id="GO:0006508">
    <property type="term" value="P:proteolysis"/>
    <property type="evidence" value="ECO:0007669"/>
    <property type="project" value="InterPro"/>
</dbReference>
<reference evidence="2" key="2">
    <citation type="submission" date="2024-10" db="UniProtKB">
        <authorList>
            <consortium name="EnsemblProtists"/>
        </authorList>
    </citation>
    <scope>IDENTIFICATION</scope>
</reference>
<dbReference type="PaxDb" id="2903-EOD16249"/>
<reference evidence="3" key="1">
    <citation type="journal article" date="2013" name="Nature">
        <title>Pan genome of the phytoplankton Emiliania underpins its global distribution.</title>
        <authorList>
            <person name="Read B.A."/>
            <person name="Kegel J."/>
            <person name="Klute M.J."/>
            <person name="Kuo A."/>
            <person name="Lefebvre S.C."/>
            <person name="Maumus F."/>
            <person name="Mayer C."/>
            <person name="Miller J."/>
            <person name="Monier A."/>
            <person name="Salamov A."/>
            <person name="Young J."/>
            <person name="Aguilar M."/>
            <person name="Claverie J.M."/>
            <person name="Frickenhaus S."/>
            <person name="Gonzalez K."/>
            <person name="Herman E.K."/>
            <person name="Lin Y.C."/>
            <person name="Napier J."/>
            <person name="Ogata H."/>
            <person name="Sarno A.F."/>
            <person name="Shmutz J."/>
            <person name="Schroeder D."/>
            <person name="de Vargas C."/>
            <person name="Verret F."/>
            <person name="von Dassow P."/>
            <person name="Valentin K."/>
            <person name="Van de Peer Y."/>
            <person name="Wheeler G."/>
            <person name="Dacks J.B."/>
            <person name="Delwiche C.F."/>
            <person name="Dyhrman S.T."/>
            <person name="Glockner G."/>
            <person name="John U."/>
            <person name="Richards T."/>
            <person name="Worden A.Z."/>
            <person name="Zhang X."/>
            <person name="Grigoriev I.V."/>
            <person name="Allen A.E."/>
            <person name="Bidle K."/>
            <person name="Borodovsky M."/>
            <person name="Bowler C."/>
            <person name="Brownlee C."/>
            <person name="Cock J.M."/>
            <person name="Elias M."/>
            <person name="Gladyshev V.N."/>
            <person name="Groth M."/>
            <person name="Guda C."/>
            <person name="Hadaegh A."/>
            <person name="Iglesias-Rodriguez M.D."/>
            <person name="Jenkins J."/>
            <person name="Jones B.M."/>
            <person name="Lawson T."/>
            <person name="Leese F."/>
            <person name="Lindquist E."/>
            <person name="Lobanov A."/>
            <person name="Lomsadze A."/>
            <person name="Malik S.B."/>
            <person name="Marsh M.E."/>
            <person name="Mackinder L."/>
            <person name="Mock T."/>
            <person name="Mueller-Roeber B."/>
            <person name="Pagarete A."/>
            <person name="Parker M."/>
            <person name="Probert I."/>
            <person name="Quesneville H."/>
            <person name="Raines C."/>
            <person name="Rensing S.A."/>
            <person name="Riano-Pachon D.M."/>
            <person name="Richier S."/>
            <person name="Rokitta S."/>
            <person name="Shiraiwa Y."/>
            <person name="Soanes D.M."/>
            <person name="van der Giezen M."/>
            <person name="Wahlund T.M."/>
            <person name="Williams B."/>
            <person name="Wilson W."/>
            <person name="Wolfe G."/>
            <person name="Wurch L.L."/>
        </authorList>
    </citation>
    <scope>NUCLEOTIDE SEQUENCE</scope>
</reference>
<dbReference type="Gene3D" id="3.90.226.10">
    <property type="entry name" value="2-enoyl-CoA Hydratase, Chain A, domain 1"/>
    <property type="match status" value="1"/>
</dbReference>
<dbReference type="Gene3D" id="3.30.750.44">
    <property type="match status" value="1"/>
</dbReference>
<evidence type="ECO:0000313" key="3">
    <source>
        <dbReference type="Proteomes" id="UP000013827"/>
    </source>
</evidence>
<accession>A0A0D3IYB4</accession>
<dbReference type="InterPro" id="IPR005151">
    <property type="entry name" value="Tail-specific_protease"/>
</dbReference>
<dbReference type="Pfam" id="PF03572">
    <property type="entry name" value="Peptidase_S41"/>
    <property type="match status" value="1"/>
</dbReference>